<dbReference type="Proteomes" id="UP000244128">
    <property type="component" value="Unassembled WGS sequence"/>
</dbReference>
<dbReference type="AlphaFoldDB" id="A0A2T5I214"/>
<proteinExistence type="predicted"/>
<dbReference type="PANTHER" id="PTHR42782:SF4">
    <property type="entry name" value="DUF455 DOMAIN-CONTAINING PROTEIN"/>
    <property type="match status" value="1"/>
</dbReference>
<dbReference type="CDD" id="cd00657">
    <property type="entry name" value="Ferritin_like"/>
    <property type="match status" value="1"/>
</dbReference>
<accession>A0A2T5I214</accession>
<dbReference type="InterPro" id="IPR007402">
    <property type="entry name" value="DUF455"/>
</dbReference>
<dbReference type="InterPro" id="IPR011197">
    <property type="entry name" value="UCP012318"/>
</dbReference>
<comment type="caution">
    <text evidence="1">The sequence shown here is derived from an EMBL/GenBank/DDBJ whole genome shotgun (WGS) entry which is preliminary data.</text>
</comment>
<name>A0A2T5I214_9PROT</name>
<dbReference type="Pfam" id="PF04305">
    <property type="entry name" value="DUF455"/>
    <property type="match status" value="1"/>
</dbReference>
<organism evidence="1 2">
    <name type="scientific">Nitrosomonas oligotropha</name>
    <dbReference type="NCBI Taxonomy" id="42354"/>
    <lineage>
        <taxon>Bacteria</taxon>
        <taxon>Pseudomonadati</taxon>
        <taxon>Pseudomonadota</taxon>
        <taxon>Betaproteobacteria</taxon>
        <taxon>Nitrosomonadales</taxon>
        <taxon>Nitrosomonadaceae</taxon>
        <taxon>Nitrosomonas</taxon>
    </lineage>
</organism>
<evidence type="ECO:0000313" key="2">
    <source>
        <dbReference type="Proteomes" id="UP000244128"/>
    </source>
</evidence>
<reference evidence="1 2" key="1">
    <citation type="submission" date="2018-04" db="EMBL/GenBank/DDBJ databases">
        <title>Active sludge and wastewater microbial communities from Klosterneuburg, Austria.</title>
        <authorList>
            <person name="Wagner M."/>
        </authorList>
    </citation>
    <scope>NUCLEOTIDE SEQUENCE [LARGE SCALE GENOMIC DNA]</scope>
    <source>
        <strain evidence="1 2">Nm49</strain>
    </source>
</reference>
<protein>
    <submittedName>
        <fullName evidence="1">Uncharacterized ferritin-like protein (DUF455 family)</fullName>
    </submittedName>
</protein>
<dbReference type="RefSeq" id="WP_107802575.1">
    <property type="nucleotide sequence ID" value="NZ_QAOI01000005.1"/>
</dbReference>
<evidence type="ECO:0000313" key="1">
    <source>
        <dbReference type="EMBL" id="PTQ77885.1"/>
    </source>
</evidence>
<dbReference type="PIRSF" id="PIRSF012318">
    <property type="entry name" value="UCP012318"/>
    <property type="match status" value="1"/>
</dbReference>
<dbReference type="SUPFAM" id="SSF47240">
    <property type="entry name" value="Ferritin-like"/>
    <property type="match status" value="1"/>
</dbReference>
<dbReference type="EMBL" id="QAOI01000005">
    <property type="protein sequence ID" value="PTQ77885.1"/>
    <property type="molecule type" value="Genomic_DNA"/>
</dbReference>
<sequence>MESLFDAAARCLAAGEIEAKLHLTRQTAQAWRDGQLVLQSPGKPKPVEEPGHPAKPVLVAPVDVPKRRLNTKEGLAALIHAITHIEFNAINLAWDAVYRFRDLPQAFYSDWISVAVEEAYHFQLLRERLNESGSDYGDFPAHNGLWNMAMRTAFDPLVRMALVPRVLEARGLDVTPGLIKRMRQAGDEKTAAVLEIILRDEIGHVAIGSHWFQYLCGQRGLDPEQTFHELVNRYFSGQMCGPFDYEARQQAGFSLAELKALEQMGIAKKHCENTAQ</sequence>
<gene>
    <name evidence="1" type="ORF">C8R26_10556</name>
</gene>
<dbReference type="InterPro" id="IPR009078">
    <property type="entry name" value="Ferritin-like_SF"/>
</dbReference>
<dbReference type="PANTHER" id="PTHR42782">
    <property type="entry name" value="SI:CH73-314G15.3"/>
    <property type="match status" value="1"/>
</dbReference>